<dbReference type="Proteomes" id="UP000184452">
    <property type="component" value="Unassembled WGS sequence"/>
</dbReference>
<dbReference type="EMBL" id="FQZK01000001">
    <property type="protein sequence ID" value="SHI53852.1"/>
    <property type="molecule type" value="Genomic_DNA"/>
</dbReference>
<proteinExistence type="predicted"/>
<keyword evidence="2" id="KW-1185">Reference proteome</keyword>
<evidence type="ECO:0000313" key="1">
    <source>
        <dbReference type="EMBL" id="SHI53852.1"/>
    </source>
</evidence>
<name>A0A1M6BYJ8_9ACTN</name>
<dbReference type="STRING" id="758803.SAMN05421803_101520"/>
<dbReference type="RefSeq" id="WP_073374459.1">
    <property type="nucleotide sequence ID" value="NZ_FQZK01000001.1"/>
</dbReference>
<dbReference type="AlphaFoldDB" id="A0A1M6BYJ8"/>
<protein>
    <submittedName>
        <fullName evidence="1">Uncharacterized protein</fullName>
    </submittedName>
</protein>
<gene>
    <name evidence="1" type="ORF">SAMN05421803_101520</name>
</gene>
<accession>A0A1M6BYJ8</accession>
<evidence type="ECO:0000313" key="2">
    <source>
        <dbReference type="Proteomes" id="UP000184452"/>
    </source>
</evidence>
<reference evidence="1 2" key="1">
    <citation type="submission" date="2016-11" db="EMBL/GenBank/DDBJ databases">
        <authorList>
            <person name="Jaros S."/>
            <person name="Januszkiewicz K."/>
            <person name="Wedrychowicz H."/>
        </authorList>
    </citation>
    <scope>NUCLEOTIDE SEQUENCE [LARGE SCALE GENOMIC DNA]</scope>
    <source>
        <strain evidence="1 2">CGMCC 4.5723</strain>
    </source>
</reference>
<organism evidence="1 2">
    <name type="scientific">Nocardiopsis flavescens</name>
    <dbReference type="NCBI Taxonomy" id="758803"/>
    <lineage>
        <taxon>Bacteria</taxon>
        <taxon>Bacillati</taxon>
        <taxon>Actinomycetota</taxon>
        <taxon>Actinomycetes</taxon>
        <taxon>Streptosporangiales</taxon>
        <taxon>Nocardiopsidaceae</taxon>
        <taxon>Nocardiopsis</taxon>
    </lineage>
</organism>
<sequence>MSTADAARGGAGDALYRSLFDDAALFPPGNAPMGEALPAHRRYLDSSRAAYVGPFLVSDARVAELRAVLSREDGSHPPLEVVVTVPGGADGVAPAVGAVLADPALRLRGVEAAAPPGGAAGVAAALAAHLPDGSGEAGPADGYVEVSRQGGPEGVRADLEALAAAGRSAKFRTGGLTAQAHPAEDELAGFLYAAVGLGVPFKCTAGLHHAVRHTTAEGFEQHGFLNVLLATDTLVRGGTAADAAGVLADRDGKSLASRAAGLTAGEAAAVRAGFRSFGTCSIIEPLEDLVVLGALGP</sequence>